<reference evidence="2 3" key="1">
    <citation type="submission" date="2023-11" db="EMBL/GenBank/DDBJ databases">
        <title>Analysis of the Genomes of Mucilaginibacter gossypii cycad 4 and M. sabulilitoris SNA2: microbes with the potential for plant growth promotion.</title>
        <authorList>
            <person name="Hirsch A.M."/>
            <person name="Humm E."/>
            <person name="Rubbi M."/>
            <person name="Del Vecchio G."/>
            <person name="Ha S.M."/>
            <person name="Pellegrini M."/>
            <person name="Gunsalus R.P."/>
        </authorList>
    </citation>
    <scope>NUCLEOTIDE SEQUENCE [LARGE SCALE GENOMIC DNA]</scope>
    <source>
        <strain evidence="2 3">SNA2</strain>
    </source>
</reference>
<dbReference type="InterPro" id="IPR029068">
    <property type="entry name" value="Glyas_Bleomycin-R_OHBP_Dase"/>
</dbReference>
<organism evidence="2 3">
    <name type="scientific">Mucilaginibacter sabulilitoris</name>
    <dbReference type="NCBI Taxonomy" id="1173583"/>
    <lineage>
        <taxon>Bacteria</taxon>
        <taxon>Pseudomonadati</taxon>
        <taxon>Bacteroidota</taxon>
        <taxon>Sphingobacteriia</taxon>
        <taxon>Sphingobacteriales</taxon>
        <taxon>Sphingobacteriaceae</taxon>
        <taxon>Mucilaginibacter</taxon>
    </lineage>
</organism>
<dbReference type="EMBL" id="CP139558">
    <property type="protein sequence ID" value="WPU92565.1"/>
    <property type="molecule type" value="Genomic_DNA"/>
</dbReference>
<dbReference type="PANTHER" id="PTHR36503:SF1">
    <property type="entry name" value="BLR2520 PROTEIN"/>
    <property type="match status" value="1"/>
</dbReference>
<accession>A0ABZ0TH95</accession>
<gene>
    <name evidence="2" type="ORF">SNE25_24895</name>
</gene>
<dbReference type="Gene3D" id="3.10.180.10">
    <property type="entry name" value="2,3-Dihydroxybiphenyl 1,2-Dioxygenase, domain 1"/>
    <property type="match status" value="1"/>
</dbReference>
<dbReference type="RefSeq" id="WP_321561726.1">
    <property type="nucleotide sequence ID" value="NZ_CP139558.1"/>
</dbReference>
<protein>
    <submittedName>
        <fullName evidence="2">VOC family protein</fullName>
    </submittedName>
</protein>
<sequence length="129" mass="14908">MRPQLNAITLAVKDLVNLKHFYANVLNWEIMDENPDIVMFRLEHIILTLYKEKEHAKYLGALAGEHISPKFYFTLNTVSPQQTDTLFAELKAKGVTIVKEARQLFWGGYGGIITDLENNFWEICYNPMS</sequence>
<evidence type="ECO:0000313" key="3">
    <source>
        <dbReference type="Proteomes" id="UP001324380"/>
    </source>
</evidence>
<dbReference type="InterPro" id="IPR037523">
    <property type="entry name" value="VOC_core"/>
</dbReference>
<evidence type="ECO:0000259" key="1">
    <source>
        <dbReference type="PROSITE" id="PS51819"/>
    </source>
</evidence>
<proteinExistence type="predicted"/>
<dbReference type="PANTHER" id="PTHR36503">
    <property type="entry name" value="BLR2520 PROTEIN"/>
    <property type="match status" value="1"/>
</dbReference>
<feature type="domain" description="VOC" evidence="1">
    <location>
        <begin position="4"/>
        <end position="126"/>
    </location>
</feature>
<dbReference type="Proteomes" id="UP001324380">
    <property type="component" value="Chromosome"/>
</dbReference>
<evidence type="ECO:0000313" key="2">
    <source>
        <dbReference type="EMBL" id="WPU92565.1"/>
    </source>
</evidence>
<dbReference type="SUPFAM" id="SSF54593">
    <property type="entry name" value="Glyoxalase/Bleomycin resistance protein/Dihydroxybiphenyl dioxygenase"/>
    <property type="match status" value="1"/>
</dbReference>
<dbReference type="PROSITE" id="PS51819">
    <property type="entry name" value="VOC"/>
    <property type="match status" value="1"/>
</dbReference>
<name>A0ABZ0TH95_9SPHI</name>
<keyword evidence="3" id="KW-1185">Reference proteome</keyword>
<dbReference type="InterPro" id="IPR004360">
    <property type="entry name" value="Glyas_Fos-R_dOase_dom"/>
</dbReference>
<dbReference type="Pfam" id="PF00903">
    <property type="entry name" value="Glyoxalase"/>
    <property type="match status" value="1"/>
</dbReference>